<dbReference type="GO" id="GO:0032259">
    <property type="term" value="P:methylation"/>
    <property type="evidence" value="ECO:0007669"/>
    <property type="project" value="UniProtKB-KW"/>
</dbReference>
<dbReference type="GO" id="GO:0008168">
    <property type="term" value="F:methyltransferase activity"/>
    <property type="evidence" value="ECO:0007669"/>
    <property type="project" value="UniProtKB-KW"/>
</dbReference>
<dbReference type="Gene3D" id="3.40.50.150">
    <property type="entry name" value="Vaccinia Virus protein VP39"/>
    <property type="match status" value="1"/>
</dbReference>
<dbReference type="STRING" id="573061.Clocel_3127"/>
<dbReference type="SUPFAM" id="SSF53335">
    <property type="entry name" value="S-adenosyl-L-methionine-dependent methyltransferases"/>
    <property type="match status" value="1"/>
</dbReference>
<dbReference type="PANTHER" id="PTHR40036">
    <property type="entry name" value="MACROCIN O-METHYLTRANSFERASE"/>
    <property type="match status" value="1"/>
</dbReference>
<dbReference type="InterPro" id="IPR029063">
    <property type="entry name" value="SAM-dependent_MTases_sf"/>
</dbReference>
<keyword evidence="1" id="KW-0808">Transferase</keyword>
<dbReference type="AlphaFoldDB" id="D9STT2"/>
<dbReference type="eggNOG" id="COG4122">
    <property type="taxonomic scope" value="Bacteria"/>
</dbReference>
<dbReference type="RefSeq" id="WP_010073193.1">
    <property type="nucleotide sequence ID" value="NC_014393.1"/>
</dbReference>
<keyword evidence="1" id="KW-0489">Methyltransferase</keyword>
<evidence type="ECO:0000313" key="2">
    <source>
        <dbReference type="Proteomes" id="UP000002730"/>
    </source>
</evidence>
<dbReference type="Pfam" id="PF05711">
    <property type="entry name" value="TylF"/>
    <property type="match status" value="1"/>
</dbReference>
<protein>
    <submittedName>
        <fullName evidence="1">Putative O-methyltransferase</fullName>
    </submittedName>
</protein>
<proteinExistence type="predicted"/>
<sequence>MKECYLKFINNEKIVLTDDEKKSMVNKFITIDENIECVHKEEELLTFIECLLTNKPEGVIVEAGCYKGGGSAKISLLSEAINKKMYVFDSFEGLPEHNENHEKNIYGKDVTFVKGEYSSAYDQTVSNVKKYGSEKICTFVKGWFKDTFGDFHEPLAGAYIDVDLVESVRECVTKFYPLLSKGGVLCCHDGHLPLVIELLDSNDFWENQVGCSKPFIEGLGTEKLIKIIKE</sequence>
<dbReference type="KEGG" id="ccb:Clocel_3127"/>
<dbReference type="OrthoDB" id="149130at2"/>
<accession>D9STT2</accession>
<dbReference type="HOGENOM" id="CLU_1203103_0_0_9"/>
<dbReference type="InterPro" id="IPR008884">
    <property type="entry name" value="TylF_MeTrfase"/>
</dbReference>
<dbReference type="PANTHER" id="PTHR40036:SF1">
    <property type="entry name" value="MACROCIN O-METHYLTRANSFERASE"/>
    <property type="match status" value="1"/>
</dbReference>
<organism evidence="1 2">
    <name type="scientific">Clostridium cellulovorans (strain ATCC 35296 / DSM 3052 / OCM 3 / 743B)</name>
    <dbReference type="NCBI Taxonomy" id="573061"/>
    <lineage>
        <taxon>Bacteria</taxon>
        <taxon>Bacillati</taxon>
        <taxon>Bacillota</taxon>
        <taxon>Clostridia</taxon>
        <taxon>Eubacteriales</taxon>
        <taxon>Clostridiaceae</taxon>
        <taxon>Clostridium</taxon>
    </lineage>
</organism>
<keyword evidence="2" id="KW-1185">Reference proteome</keyword>
<name>D9STT2_CLOC7</name>
<dbReference type="EMBL" id="CP002160">
    <property type="protein sequence ID" value="ADL52816.1"/>
    <property type="molecule type" value="Genomic_DNA"/>
</dbReference>
<gene>
    <name evidence="1" type="ordered locus">Clocel_3127</name>
</gene>
<evidence type="ECO:0000313" key="1">
    <source>
        <dbReference type="EMBL" id="ADL52816.1"/>
    </source>
</evidence>
<reference evidence="1 2" key="1">
    <citation type="submission" date="2010-08" db="EMBL/GenBank/DDBJ databases">
        <title>Complete sequence of Clostridium cellulovorans 743B.</title>
        <authorList>
            <consortium name="US DOE Joint Genome Institute"/>
            <person name="Lucas S."/>
            <person name="Copeland A."/>
            <person name="Lapidus A."/>
            <person name="Cheng J.-F."/>
            <person name="Bruce D."/>
            <person name="Goodwin L."/>
            <person name="Pitluck S."/>
            <person name="Chertkov O."/>
            <person name="Detter J.C."/>
            <person name="Han C."/>
            <person name="Tapia R."/>
            <person name="Land M."/>
            <person name="Hauser L."/>
            <person name="Chang Y.-J."/>
            <person name="Jeffries C."/>
            <person name="Kyrpides N."/>
            <person name="Ivanova N."/>
            <person name="Mikhailova N."/>
            <person name="Hemme C.L."/>
            <person name="Woyke T."/>
        </authorList>
    </citation>
    <scope>NUCLEOTIDE SEQUENCE [LARGE SCALE GENOMIC DNA]</scope>
    <source>
        <strain evidence="2">ATCC 35296 / DSM 3052 / OCM 3 / 743B</strain>
    </source>
</reference>
<dbReference type="Proteomes" id="UP000002730">
    <property type="component" value="Chromosome"/>
</dbReference>